<evidence type="ECO:0000256" key="1">
    <source>
        <dbReference type="SAM" id="Phobius"/>
    </source>
</evidence>
<protein>
    <submittedName>
        <fullName evidence="2">Uncharacterized protein</fullName>
    </submittedName>
</protein>
<evidence type="ECO:0000313" key="2">
    <source>
        <dbReference type="EMBL" id="VCX40552.1"/>
    </source>
</evidence>
<dbReference type="AlphaFoldDB" id="A0A9X9MA75"/>
<accession>A0A9X9MA75</accession>
<sequence length="95" mass="11126">MSSTRQMTGLESFLSQNNEERFRLFLFLPTIPFSPAILAFYYTQMCQLFPCLRAFAHALLLAGLHLRAHPRRWFFSVLQISVDKSSLQKLHNYSK</sequence>
<keyword evidence="3" id="KW-1185">Reference proteome</keyword>
<organism evidence="2 3">
    <name type="scientific">Gulo gulo</name>
    <name type="common">Wolverine</name>
    <name type="synonym">Gluton</name>
    <dbReference type="NCBI Taxonomy" id="48420"/>
    <lineage>
        <taxon>Eukaryota</taxon>
        <taxon>Metazoa</taxon>
        <taxon>Chordata</taxon>
        <taxon>Craniata</taxon>
        <taxon>Vertebrata</taxon>
        <taxon>Euteleostomi</taxon>
        <taxon>Mammalia</taxon>
        <taxon>Eutheria</taxon>
        <taxon>Laurasiatheria</taxon>
        <taxon>Carnivora</taxon>
        <taxon>Caniformia</taxon>
        <taxon>Musteloidea</taxon>
        <taxon>Mustelidae</taxon>
        <taxon>Guloninae</taxon>
        <taxon>Gulo</taxon>
    </lineage>
</organism>
<keyword evidence="1" id="KW-0812">Transmembrane</keyword>
<feature type="transmembrane region" description="Helical" evidence="1">
    <location>
        <begin position="21"/>
        <end position="41"/>
    </location>
</feature>
<proteinExistence type="predicted"/>
<dbReference type="EMBL" id="CYRY02045217">
    <property type="protein sequence ID" value="VCX40552.1"/>
    <property type="molecule type" value="Genomic_DNA"/>
</dbReference>
<name>A0A9X9MA75_GULGU</name>
<evidence type="ECO:0000313" key="3">
    <source>
        <dbReference type="Proteomes" id="UP000269945"/>
    </source>
</evidence>
<gene>
    <name evidence="2" type="ORF">BN2614_LOCUS1</name>
</gene>
<keyword evidence="1" id="KW-0472">Membrane</keyword>
<keyword evidence="1" id="KW-1133">Transmembrane helix</keyword>
<reference evidence="2 3" key="1">
    <citation type="submission" date="2018-10" db="EMBL/GenBank/DDBJ databases">
        <authorList>
            <person name="Ekblom R."/>
            <person name="Jareborg N."/>
        </authorList>
    </citation>
    <scope>NUCLEOTIDE SEQUENCE [LARGE SCALE GENOMIC DNA]</scope>
    <source>
        <tissue evidence="2">Muscle</tissue>
    </source>
</reference>
<comment type="caution">
    <text evidence="2">The sequence shown here is derived from an EMBL/GenBank/DDBJ whole genome shotgun (WGS) entry which is preliminary data.</text>
</comment>
<dbReference type="Proteomes" id="UP000269945">
    <property type="component" value="Unassembled WGS sequence"/>
</dbReference>